<evidence type="ECO:0000313" key="2">
    <source>
        <dbReference type="EMBL" id="MBB5204785.1"/>
    </source>
</evidence>
<dbReference type="AlphaFoldDB" id="A0A840S379"/>
<dbReference type="Proteomes" id="UP000554837">
    <property type="component" value="Unassembled WGS sequence"/>
</dbReference>
<keyword evidence="3" id="KW-1185">Reference proteome</keyword>
<sequence length="234" mass="26218">MVGKEGEEILDCLARVEAERALREADAALKQRVLALKQFQQQRFRLGYADLLAHPRYAGAACFFLDELYGPTDFSRRDAQFKRIVRPLVRLFPAEVVGTVLQLARLHALSEALDTQMARHFDASTAAHYVQAWQACGQPEARARQIDLTLGVGQALDLYTRKPLLRHALRMMRGPASAAGLADLQRFLECGFDTFRGMQGASEFLGTVQQREQDWAARLFAGDPEAHLSQLMTT</sequence>
<reference evidence="2 3" key="1">
    <citation type="submission" date="2020-08" db="EMBL/GenBank/DDBJ databases">
        <title>Genomic Encyclopedia of Type Strains, Phase IV (KMG-IV): sequencing the most valuable type-strain genomes for metagenomic binning, comparative biology and taxonomic classification.</title>
        <authorList>
            <person name="Goeker M."/>
        </authorList>
    </citation>
    <scope>NUCLEOTIDE SEQUENCE [LARGE SCALE GENOMIC DNA]</scope>
    <source>
        <strain evidence="2 3">DSM 23958</strain>
    </source>
</reference>
<dbReference type="InterPro" id="IPR058063">
    <property type="entry name" value="FFLEE_fam"/>
</dbReference>
<dbReference type="RefSeq" id="WP_221304962.1">
    <property type="nucleotide sequence ID" value="NZ_CP040709.1"/>
</dbReference>
<name>A0A840S379_9BURK</name>
<dbReference type="NCBIfam" id="NF047641">
    <property type="entry name" value="FFLEE_fam"/>
    <property type="match status" value="1"/>
</dbReference>
<evidence type="ECO:0000313" key="3">
    <source>
        <dbReference type="Proteomes" id="UP000554837"/>
    </source>
</evidence>
<gene>
    <name evidence="2" type="ORF">HNQ51_002099</name>
</gene>
<feature type="domain" description="DUF8198" evidence="1">
    <location>
        <begin position="21"/>
        <end position="225"/>
    </location>
</feature>
<proteinExistence type="predicted"/>
<dbReference type="InterPro" id="IPR058511">
    <property type="entry name" value="DUF8198"/>
</dbReference>
<evidence type="ECO:0000259" key="1">
    <source>
        <dbReference type="Pfam" id="PF26621"/>
    </source>
</evidence>
<organism evidence="2 3">
    <name type="scientific">Inhella inkyongensis</name>
    <dbReference type="NCBI Taxonomy" id="392593"/>
    <lineage>
        <taxon>Bacteria</taxon>
        <taxon>Pseudomonadati</taxon>
        <taxon>Pseudomonadota</taxon>
        <taxon>Betaproteobacteria</taxon>
        <taxon>Burkholderiales</taxon>
        <taxon>Sphaerotilaceae</taxon>
        <taxon>Inhella</taxon>
    </lineage>
</organism>
<comment type="caution">
    <text evidence="2">The sequence shown here is derived from an EMBL/GenBank/DDBJ whole genome shotgun (WGS) entry which is preliminary data.</text>
</comment>
<protein>
    <recommendedName>
        <fullName evidence="1">DUF8198 domain-containing protein</fullName>
    </recommendedName>
</protein>
<dbReference type="Pfam" id="PF26621">
    <property type="entry name" value="DUF8198"/>
    <property type="match status" value="1"/>
</dbReference>
<accession>A0A840S379</accession>
<dbReference type="EMBL" id="JACHHO010000002">
    <property type="protein sequence ID" value="MBB5204785.1"/>
    <property type="molecule type" value="Genomic_DNA"/>
</dbReference>